<proteinExistence type="predicted"/>
<keyword evidence="4" id="KW-1185">Reference proteome</keyword>
<dbReference type="Pfam" id="PF01408">
    <property type="entry name" value="GFO_IDH_MocA"/>
    <property type="match status" value="1"/>
</dbReference>
<dbReference type="PANTHER" id="PTHR43708:SF3">
    <property type="entry name" value="OXIDOREDUCTASE"/>
    <property type="match status" value="1"/>
</dbReference>
<reference evidence="3 4" key="1">
    <citation type="submission" date="2016-06" db="EMBL/GenBank/DDBJ databases">
        <authorList>
            <person name="Kjaerup R.B."/>
            <person name="Dalgaard T.S."/>
            <person name="Juul-Madsen H.R."/>
        </authorList>
    </citation>
    <scope>NUCLEOTIDE SEQUENCE [LARGE SCALE GENOMIC DNA]</scope>
    <source>
        <strain evidence="3">3</strain>
    </source>
</reference>
<dbReference type="AlphaFoldDB" id="A0A1A8XGC6"/>
<dbReference type="InterPro" id="IPR051317">
    <property type="entry name" value="Gfo/Idh/MocA_oxidoreduct"/>
</dbReference>
<dbReference type="STRING" id="1860102.ACCAA_130155"/>
<accession>A0A1A8XGC6</accession>
<dbReference type="Proteomes" id="UP000199169">
    <property type="component" value="Unassembled WGS sequence"/>
</dbReference>
<gene>
    <name evidence="3" type="ORF">ACCAA_130155</name>
</gene>
<dbReference type="SUPFAM" id="SSF51735">
    <property type="entry name" value="NAD(P)-binding Rossmann-fold domains"/>
    <property type="match status" value="1"/>
</dbReference>
<dbReference type="SUPFAM" id="SSF55347">
    <property type="entry name" value="Glyceraldehyde-3-phosphate dehydrogenase-like, C-terminal domain"/>
    <property type="match status" value="1"/>
</dbReference>
<dbReference type="GO" id="GO:0000166">
    <property type="term" value="F:nucleotide binding"/>
    <property type="evidence" value="ECO:0007669"/>
    <property type="project" value="InterPro"/>
</dbReference>
<evidence type="ECO:0000313" key="3">
    <source>
        <dbReference type="EMBL" id="SBT04225.1"/>
    </source>
</evidence>
<protein>
    <submittedName>
        <fullName evidence="3">Oxidoreductase domain protein</fullName>
    </submittedName>
</protein>
<dbReference type="InterPro" id="IPR055170">
    <property type="entry name" value="GFO_IDH_MocA-like_dom"/>
</dbReference>
<evidence type="ECO:0000259" key="2">
    <source>
        <dbReference type="Pfam" id="PF22725"/>
    </source>
</evidence>
<dbReference type="InterPro" id="IPR036291">
    <property type="entry name" value="NAD(P)-bd_dom_sf"/>
</dbReference>
<dbReference type="PANTHER" id="PTHR43708">
    <property type="entry name" value="CONSERVED EXPRESSED OXIDOREDUCTASE (EUROFUNG)"/>
    <property type="match status" value="1"/>
</dbReference>
<feature type="domain" description="Gfo/Idh/MocA-like oxidoreductase N-terminal" evidence="1">
    <location>
        <begin position="21"/>
        <end position="144"/>
    </location>
</feature>
<dbReference type="InterPro" id="IPR000683">
    <property type="entry name" value="Gfo/Idh/MocA-like_OxRdtase_N"/>
</dbReference>
<dbReference type="Gene3D" id="3.40.50.720">
    <property type="entry name" value="NAD(P)-binding Rossmann-like Domain"/>
    <property type="match status" value="1"/>
</dbReference>
<name>A0A1A8XGC6_9PROT</name>
<sequence>MPTHDAGTGMMHPVLPPLRLGFIGGSIHSAVGHTHFNSSRLDGHFRVDCGCFSRTASDNEDTARTYGIATERTHASWHELLEREREALDAVVVLVPTPGHREIVITALDAGYAVICEKALATSSTECRAIGEAVARNRSFLAVTYNYSGYPMVRELRRLIAEGHLGHLQQIHIEMPQEGFLRQGATPQAWRLQDYAVPTVSLDLGVHVHHLIHFVTGGKRPLDVVGDQSTYGQFGDIIDNVSFLARYEGELRVQCWYGKTALGYRNGLRIRVFGSQASAEWLQMQPEDLWLSRADGSRIILDRGSGDANLARQPRYNRFKPGHPSGFIEAFANLYTDIAGHLRHFRSGEPVPNDFVYSARESEDGLLFLEAVARSADTMAWQSA</sequence>
<dbReference type="Gene3D" id="3.30.360.10">
    <property type="entry name" value="Dihydrodipicolinate Reductase, domain 2"/>
    <property type="match status" value="1"/>
</dbReference>
<feature type="domain" description="GFO/IDH/MocA-like oxidoreductase" evidence="2">
    <location>
        <begin position="153"/>
        <end position="279"/>
    </location>
</feature>
<evidence type="ECO:0000259" key="1">
    <source>
        <dbReference type="Pfam" id="PF01408"/>
    </source>
</evidence>
<organism evidence="3 4">
    <name type="scientific">Candidatus Accumulibacter aalborgensis</name>
    <dbReference type="NCBI Taxonomy" id="1860102"/>
    <lineage>
        <taxon>Bacteria</taxon>
        <taxon>Pseudomonadati</taxon>
        <taxon>Pseudomonadota</taxon>
        <taxon>Betaproteobacteria</taxon>
        <taxon>Candidatus Accumulibacter</taxon>
    </lineage>
</organism>
<dbReference type="Pfam" id="PF22725">
    <property type="entry name" value="GFO_IDH_MocA_C3"/>
    <property type="match status" value="1"/>
</dbReference>
<evidence type="ECO:0000313" key="4">
    <source>
        <dbReference type="Proteomes" id="UP000199169"/>
    </source>
</evidence>
<dbReference type="EMBL" id="FLQX01000035">
    <property type="protein sequence ID" value="SBT04225.1"/>
    <property type="molecule type" value="Genomic_DNA"/>
</dbReference>